<feature type="transmembrane region" description="Helical" evidence="5">
    <location>
        <begin position="31"/>
        <end position="51"/>
    </location>
</feature>
<dbReference type="PANTHER" id="PTHR11040">
    <property type="entry name" value="ZINC/IRON TRANSPORTER"/>
    <property type="match status" value="1"/>
</dbReference>
<protein>
    <submittedName>
        <fullName evidence="6">Zinc transporter ZupT</fullName>
    </submittedName>
</protein>
<dbReference type="GO" id="GO:0005385">
    <property type="term" value="F:zinc ion transmembrane transporter activity"/>
    <property type="evidence" value="ECO:0007669"/>
    <property type="project" value="TreeGrafter"/>
</dbReference>
<feature type="transmembrane region" description="Helical" evidence="5">
    <location>
        <begin position="57"/>
        <end position="76"/>
    </location>
</feature>
<gene>
    <name evidence="6" type="ORF">CO059_02720</name>
</gene>
<keyword evidence="3 5" id="KW-1133">Transmembrane helix</keyword>
<evidence type="ECO:0000256" key="2">
    <source>
        <dbReference type="ARBA" id="ARBA00022692"/>
    </source>
</evidence>
<reference evidence="7" key="1">
    <citation type="submission" date="2017-09" db="EMBL/GenBank/DDBJ databases">
        <title>Depth-based differentiation of microbial function through sediment-hosted aquifers and enrichment of novel symbionts in the deep terrestrial subsurface.</title>
        <authorList>
            <person name="Probst A.J."/>
            <person name="Ladd B."/>
            <person name="Jarett J.K."/>
            <person name="Geller-Mcgrath D.E."/>
            <person name="Sieber C.M.K."/>
            <person name="Emerson J.B."/>
            <person name="Anantharaman K."/>
            <person name="Thomas B.C."/>
            <person name="Malmstrom R."/>
            <person name="Stieglmeier M."/>
            <person name="Klingl A."/>
            <person name="Woyke T."/>
            <person name="Ryan C.M."/>
            <person name="Banfield J.F."/>
        </authorList>
    </citation>
    <scope>NUCLEOTIDE SEQUENCE [LARGE SCALE GENOMIC DNA]</scope>
</reference>
<dbReference type="PANTHER" id="PTHR11040:SF205">
    <property type="entry name" value="ZINC TRANSPORTER ZUPT"/>
    <property type="match status" value="1"/>
</dbReference>
<evidence type="ECO:0000256" key="1">
    <source>
        <dbReference type="ARBA" id="ARBA00004141"/>
    </source>
</evidence>
<dbReference type="EMBL" id="PFSK01000041">
    <property type="protein sequence ID" value="PJC22176.1"/>
    <property type="molecule type" value="Genomic_DNA"/>
</dbReference>
<feature type="transmembrane region" description="Helical" evidence="5">
    <location>
        <begin position="97"/>
        <end position="114"/>
    </location>
</feature>
<dbReference type="AlphaFoldDB" id="A0A2M8EI59"/>
<comment type="caution">
    <text evidence="6">The sequence shown here is derived from an EMBL/GenBank/DDBJ whole genome shotgun (WGS) entry which is preliminary data.</text>
</comment>
<dbReference type="InterPro" id="IPR003689">
    <property type="entry name" value="ZIP"/>
</dbReference>
<comment type="subcellular location">
    <subcellularLocation>
        <location evidence="1">Membrane</location>
        <topology evidence="1">Multi-pass membrane protein</topology>
    </subcellularLocation>
</comment>
<name>A0A2M8EI59_UNCKA</name>
<accession>A0A2M8EI59</accession>
<feature type="transmembrane region" description="Helical" evidence="5">
    <location>
        <begin position="223"/>
        <end position="240"/>
    </location>
</feature>
<dbReference type="Proteomes" id="UP000228781">
    <property type="component" value="Unassembled WGS sequence"/>
</dbReference>
<dbReference type="Pfam" id="PF02535">
    <property type="entry name" value="Zip"/>
    <property type="match status" value="1"/>
</dbReference>
<evidence type="ECO:0000313" key="6">
    <source>
        <dbReference type="EMBL" id="PJC22176.1"/>
    </source>
</evidence>
<evidence type="ECO:0000256" key="4">
    <source>
        <dbReference type="ARBA" id="ARBA00023136"/>
    </source>
</evidence>
<keyword evidence="2 5" id="KW-0812">Transmembrane</keyword>
<evidence type="ECO:0000256" key="5">
    <source>
        <dbReference type="SAM" id="Phobius"/>
    </source>
</evidence>
<feature type="transmembrane region" description="Helical" evidence="5">
    <location>
        <begin position="162"/>
        <end position="184"/>
    </location>
</feature>
<feature type="transmembrane region" description="Helical" evidence="5">
    <location>
        <begin position="126"/>
        <end position="150"/>
    </location>
</feature>
<dbReference type="GO" id="GO:0016020">
    <property type="term" value="C:membrane"/>
    <property type="evidence" value="ECO:0007669"/>
    <property type="project" value="UniProtKB-SubCell"/>
</dbReference>
<organism evidence="6 7">
    <name type="scientific">candidate division WWE3 bacterium CG_4_9_14_0_2_um_filter_48_10</name>
    <dbReference type="NCBI Taxonomy" id="1975078"/>
    <lineage>
        <taxon>Bacteria</taxon>
        <taxon>Katanobacteria</taxon>
    </lineage>
</organism>
<sequence>MYPILLALIAGLCTGLGALIIFPFKPTKTLMSASMGFASGIMLTLAFTGLLHESMMISYVLAIIGFVLGALLILFLDSLLPHLEFSIFEKGIIDKKMFKTATLIAIGISLHNMPEGLAISAGFYHLPAFGLLVAVSIALHNIPEGIAIALPIISSGGSRKRAFTISFLSGLAEPLGAVIGVALLSSVGGLIPLALAFAAGVMVYLTVDELLPTAQRYKQPHGMDFGIIAGCAVAMLISMII</sequence>
<feature type="transmembrane region" description="Helical" evidence="5">
    <location>
        <begin position="6"/>
        <end position="24"/>
    </location>
</feature>
<keyword evidence="4 5" id="KW-0472">Membrane</keyword>
<proteinExistence type="predicted"/>
<evidence type="ECO:0000256" key="3">
    <source>
        <dbReference type="ARBA" id="ARBA00022989"/>
    </source>
</evidence>
<feature type="transmembrane region" description="Helical" evidence="5">
    <location>
        <begin position="190"/>
        <end position="211"/>
    </location>
</feature>
<evidence type="ECO:0000313" key="7">
    <source>
        <dbReference type="Proteomes" id="UP000228781"/>
    </source>
</evidence>